<evidence type="ECO:0000256" key="2">
    <source>
        <dbReference type="ARBA" id="ARBA00022528"/>
    </source>
</evidence>
<feature type="domain" description="CRM" evidence="13">
    <location>
        <begin position="667"/>
        <end position="767"/>
    </location>
</feature>
<feature type="domain" description="CRM" evidence="13">
    <location>
        <begin position="237"/>
        <end position="333"/>
    </location>
</feature>
<feature type="compositionally biased region" description="Low complexity" evidence="12">
    <location>
        <begin position="52"/>
        <end position="72"/>
    </location>
</feature>
<dbReference type="InterPro" id="IPR045278">
    <property type="entry name" value="CRS1/CFM2/CFM3"/>
</dbReference>
<dbReference type="InterPro" id="IPR035920">
    <property type="entry name" value="YhbY-like_sf"/>
</dbReference>
<evidence type="ECO:0000256" key="6">
    <source>
        <dbReference type="ARBA" id="ARBA00022884"/>
    </source>
</evidence>
<evidence type="ECO:0000256" key="11">
    <source>
        <dbReference type="SAM" id="Coils"/>
    </source>
</evidence>
<reference evidence="14 15" key="1">
    <citation type="journal article" date="2013" name="Nat. Genet.">
        <title>The high-quality draft genome of peach (Prunus persica) identifies unique patterns of genetic diversity, domestication and genome evolution.</title>
        <authorList>
            <consortium name="International Peach Genome Initiative"/>
            <person name="Verde I."/>
            <person name="Abbott A.G."/>
            <person name="Scalabrin S."/>
            <person name="Jung S."/>
            <person name="Shu S."/>
            <person name="Marroni F."/>
            <person name="Zhebentyayeva T."/>
            <person name="Dettori M.T."/>
            <person name="Grimwood J."/>
            <person name="Cattonaro F."/>
            <person name="Zuccolo A."/>
            <person name="Rossini L."/>
            <person name="Jenkins J."/>
            <person name="Vendramin E."/>
            <person name="Meisel L.A."/>
            <person name="Decroocq V."/>
            <person name="Sosinski B."/>
            <person name="Prochnik S."/>
            <person name="Mitros T."/>
            <person name="Policriti A."/>
            <person name="Cipriani G."/>
            <person name="Dondini L."/>
            <person name="Ficklin S."/>
            <person name="Goodstein D.M."/>
            <person name="Xuan P."/>
            <person name="Del Fabbro C."/>
            <person name="Aramini V."/>
            <person name="Copetti D."/>
            <person name="Gonzalez S."/>
            <person name="Horner D.S."/>
            <person name="Falchi R."/>
            <person name="Lucas S."/>
            <person name="Mica E."/>
            <person name="Maldonado J."/>
            <person name="Lazzari B."/>
            <person name="Bielenberg D."/>
            <person name="Pirona R."/>
            <person name="Miculan M."/>
            <person name="Barakat A."/>
            <person name="Testolin R."/>
            <person name="Stella A."/>
            <person name="Tartarini S."/>
            <person name="Tonutti P."/>
            <person name="Arus P."/>
            <person name="Orellana A."/>
            <person name="Wells C."/>
            <person name="Main D."/>
            <person name="Vizzotto G."/>
            <person name="Silva H."/>
            <person name="Salamini F."/>
            <person name="Schmutz J."/>
            <person name="Morgante M."/>
            <person name="Rokhsar D.S."/>
        </authorList>
    </citation>
    <scope>NUCLEOTIDE SEQUENCE [LARGE SCALE GENOMIC DNA]</scope>
    <source>
        <strain evidence="15">cv. Nemared</strain>
    </source>
</reference>
<keyword evidence="2" id="KW-0150">Chloroplast</keyword>
<keyword evidence="9" id="KW-0687">Ribonucleoprotein</keyword>
<dbReference type="eggNOG" id="KOG1990">
    <property type="taxonomic scope" value="Eukaryota"/>
</dbReference>
<feature type="compositionally biased region" description="Polar residues" evidence="12">
    <location>
        <begin position="27"/>
        <end position="38"/>
    </location>
</feature>
<feature type="coiled-coil region" evidence="11">
    <location>
        <begin position="604"/>
        <end position="642"/>
    </location>
</feature>
<evidence type="ECO:0000256" key="3">
    <source>
        <dbReference type="ARBA" id="ARBA00022640"/>
    </source>
</evidence>
<feature type="domain" description="CRM" evidence="13">
    <location>
        <begin position="456"/>
        <end position="553"/>
    </location>
</feature>
<evidence type="ECO:0000256" key="5">
    <source>
        <dbReference type="ARBA" id="ARBA00022737"/>
    </source>
</evidence>
<evidence type="ECO:0000256" key="9">
    <source>
        <dbReference type="ARBA" id="ARBA00023274"/>
    </source>
</evidence>
<dbReference type="PANTHER" id="PTHR31846">
    <property type="entry name" value="CRS1 / YHBY (CRM) DOMAIN-CONTAINING PROTEIN"/>
    <property type="match status" value="1"/>
</dbReference>
<dbReference type="GO" id="GO:0003729">
    <property type="term" value="F:mRNA binding"/>
    <property type="evidence" value="ECO:0007669"/>
    <property type="project" value="InterPro"/>
</dbReference>
<keyword evidence="4" id="KW-0507">mRNA processing</keyword>
<dbReference type="InterPro" id="IPR001890">
    <property type="entry name" value="RNA-binding_CRM"/>
</dbReference>
<protein>
    <recommendedName>
        <fullName evidence="13">CRM domain-containing protein</fullName>
    </recommendedName>
</protein>
<keyword evidence="11" id="KW-0175">Coiled coil</keyword>
<keyword evidence="5" id="KW-0677">Repeat</keyword>
<evidence type="ECO:0000313" key="15">
    <source>
        <dbReference type="Proteomes" id="UP000006882"/>
    </source>
</evidence>
<evidence type="ECO:0000256" key="10">
    <source>
        <dbReference type="PROSITE-ProRule" id="PRU00626"/>
    </source>
</evidence>
<dbReference type="GO" id="GO:1990904">
    <property type="term" value="C:ribonucleoprotein complex"/>
    <property type="evidence" value="ECO:0007669"/>
    <property type="project" value="UniProtKB-KW"/>
</dbReference>
<dbReference type="GO" id="GO:0000373">
    <property type="term" value="P:Group II intron splicing"/>
    <property type="evidence" value="ECO:0007669"/>
    <property type="project" value="UniProtKB-ARBA"/>
</dbReference>
<gene>
    <name evidence="14" type="ORF">PRUPE_3G145000</name>
</gene>
<keyword evidence="15" id="KW-1185">Reference proteome</keyword>
<dbReference type="AlphaFoldDB" id="A0A251Q3F6"/>
<evidence type="ECO:0000256" key="1">
    <source>
        <dbReference type="ARBA" id="ARBA00004229"/>
    </source>
</evidence>
<dbReference type="PANTHER" id="PTHR31846:SF10">
    <property type="entry name" value="CHLOROPLASTIC GROUP IIA INTRON SPLICING FACILITATOR CRS1, CHLOROPLASTIC"/>
    <property type="match status" value="1"/>
</dbReference>
<proteinExistence type="predicted"/>
<dbReference type="GO" id="GO:0009507">
    <property type="term" value="C:chloroplast"/>
    <property type="evidence" value="ECO:0007669"/>
    <property type="project" value="UniProtKB-SubCell"/>
</dbReference>
<evidence type="ECO:0000256" key="12">
    <source>
        <dbReference type="SAM" id="MobiDB-lite"/>
    </source>
</evidence>
<keyword evidence="3" id="KW-0934">Plastid</keyword>
<accession>A0A251Q3F6</accession>
<feature type="region of interest" description="Disordered" evidence="12">
    <location>
        <begin position="27"/>
        <end position="87"/>
    </location>
</feature>
<dbReference type="EMBL" id="CM007653">
    <property type="protein sequence ID" value="ONI17205.1"/>
    <property type="molecule type" value="Genomic_DNA"/>
</dbReference>
<comment type="subcellular location">
    <subcellularLocation>
        <location evidence="1">Plastid</location>
        <location evidence="1">Chloroplast</location>
    </subcellularLocation>
</comment>
<dbReference type="Gene3D" id="3.30.110.60">
    <property type="entry name" value="YhbY-like"/>
    <property type="match status" value="3"/>
</dbReference>
<dbReference type="PROSITE" id="PS51295">
    <property type="entry name" value="CRM"/>
    <property type="match status" value="3"/>
</dbReference>
<dbReference type="STRING" id="3760.A0A251Q3F6"/>
<dbReference type="Proteomes" id="UP000006882">
    <property type="component" value="Chromosome G3"/>
</dbReference>
<keyword evidence="8" id="KW-0508">mRNA splicing</keyword>
<dbReference type="SMART" id="SM01103">
    <property type="entry name" value="CRS1_YhbY"/>
    <property type="match status" value="3"/>
</dbReference>
<dbReference type="FunFam" id="3.30.110.60:FF:000002">
    <property type="entry name" value="CRS2-associated factor 1, chloroplastic"/>
    <property type="match status" value="1"/>
</dbReference>
<evidence type="ECO:0000259" key="13">
    <source>
        <dbReference type="PROSITE" id="PS51295"/>
    </source>
</evidence>
<dbReference type="Gramene" id="ONI17205">
    <property type="protein sequence ID" value="ONI17205"/>
    <property type="gene ID" value="PRUPE_3G145000"/>
</dbReference>
<dbReference type="SUPFAM" id="SSF75471">
    <property type="entry name" value="YhbY-like"/>
    <property type="match status" value="3"/>
</dbReference>
<organism evidence="14 15">
    <name type="scientific">Prunus persica</name>
    <name type="common">Peach</name>
    <name type="synonym">Amygdalus persica</name>
    <dbReference type="NCBI Taxonomy" id="3760"/>
    <lineage>
        <taxon>Eukaryota</taxon>
        <taxon>Viridiplantae</taxon>
        <taxon>Streptophyta</taxon>
        <taxon>Embryophyta</taxon>
        <taxon>Tracheophyta</taxon>
        <taxon>Spermatophyta</taxon>
        <taxon>Magnoliopsida</taxon>
        <taxon>eudicotyledons</taxon>
        <taxon>Gunneridae</taxon>
        <taxon>Pentapetalae</taxon>
        <taxon>rosids</taxon>
        <taxon>fabids</taxon>
        <taxon>Rosales</taxon>
        <taxon>Rosaceae</taxon>
        <taxon>Amygdaloideae</taxon>
        <taxon>Amygdaleae</taxon>
        <taxon>Prunus</taxon>
    </lineage>
</organism>
<name>A0A251Q3F6_PRUPE</name>
<dbReference type="GO" id="GO:0006397">
    <property type="term" value="P:mRNA processing"/>
    <property type="evidence" value="ECO:0007669"/>
    <property type="project" value="UniProtKB-KW"/>
</dbReference>
<dbReference type="Pfam" id="PF01985">
    <property type="entry name" value="CRS1_YhbY"/>
    <property type="match status" value="3"/>
</dbReference>
<evidence type="ECO:0000256" key="7">
    <source>
        <dbReference type="ARBA" id="ARBA00022946"/>
    </source>
</evidence>
<evidence type="ECO:0000256" key="8">
    <source>
        <dbReference type="ARBA" id="ARBA00023187"/>
    </source>
</evidence>
<evidence type="ECO:0000313" key="14">
    <source>
        <dbReference type="EMBL" id="ONI17205.1"/>
    </source>
</evidence>
<evidence type="ECO:0000256" key="4">
    <source>
        <dbReference type="ARBA" id="ARBA00022664"/>
    </source>
</evidence>
<sequence>MPATLFLTPLSTLPNITHHLPSHSNPPFHSYNPISSALNSKPPQNPKPTNPIPSKSPNSLSLSSTTTTPNSKAPSEPNSSTDACIKAPTAPWMKGPLLLQPHEVIDFSKPRNKKTHNNAKAEKPDTVLAGKLVGIRGDKAIKQIVQSIERLGPNQKTDETQKGFGEFRIWDSLEGLGQNEKWDETHKDFVEFGIGGCLEGLGKAADSRFGGKMPWERDERIVFQRIKKKRVASAAELSLEKELLERLRAEAAKMRKWVKVKKAGVTQAIVDDIKFIWKTNELAMVKFDVPLCRNMHRAQEIVETKTGGMVVWGKKDTLVIYRGCNYQSSSKFFPKMRPCSADRQETLSSDHMQPDLEENSSYQYKSFESPVDEKMSRKDAEEDCIQSGTFQETSMSCQPTSRSLYEKEADRLLDGLGPRFIDWWMHKPLPVDADLLPEVVPGFKAPIRRCPPHTRSKLTDDELTFLRKFARSLPTHFVLGRNRKLQGLAAAILKLWEKSLIAKIAVKFGVPNTNNEQMAYELRCLTGGVLILRNKFIILLYRGKDFLPCGVADLVAKREVELTRWQLYEEHARQKAIETFCESGEPLVNTVGTLSEFQDIQTEYGELIKENKNVEIKLEAEKEQLERELRNQERKFFILNKKIEKSTNELSKLNSQRTPAEQDVDQEMMTEEEKECLRTVGLKMHSCLVLGRRGVFNGVMEGLHQHWKHREVVKVITMQKLFRQVMHTAKLLEAESGGILVSVDKLKEGHAIIIYRGKNYRRPLMPTGGNLLSKRKALHRSLEMQRIGSLKFFASQRQQATLDLKLKLETLEKSRGVDQRESEV</sequence>
<keyword evidence="6 10" id="KW-0694">RNA-binding</keyword>
<keyword evidence="7" id="KW-0809">Transit peptide</keyword>